<feature type="domain" description="Hexokinase C-terminal" evidence="11">
    <location>
        <begin position="234"/>
        <end position="474"/>
    </location>
</feature>
<dbReference type="GO" id="GO:0005524">
    <property type="term" value="F:ATP binding"/>
    <property type="evidence" value="ECO:0007669"/>
    <property type="project" value="UniProtKB-UniRule"/>
</dbReference>
<dbReference type="GO" id="GO:0005739">
    <property type="term" value="C:mitochondrion"/>
    <property type="evidence" value="ECO:0007669"/>
    <property type="project" value="TreeGrafter"/>
</dbReference>
<dbReference type="EnsemblPlants" id="Kaladp0037s0321.1.v1.1">
    <property type="protein sequence ID" value="Kaladp0037s0321.1.v1.1"/>
    <property type="gene ID" value="Kaladp0037s0321.v1.1"/>
</dbReference>
<dbReference type="PANTHER" id="PTHR19443">
    <property type="entry name" value="HEXOKINASE"/>
    <property type="match status" value="1"/>
</dbReference>
<dbReference type="GO" id="GO:0005536">
    <property type="term" value="F:D-glucose binding"/>
    <property type="evidence" value="ECO:0007669"/>
    <property type="project" value="InterPro"/>
</dbReference>
<proteinExistence type="inferred from homology"/>
<evidence type="ECO:0000256" key="6">
    <source>
        <dbReference type="ARBA" id="ARBA00022777"/>
    </source>
</evidence>
<evidence type="ECO:0000256" key="5">
    <source>
        <dbReference type="ARBA" id="ARBA00022741"/>
    </source>
</evidence>
<evidence type="ECO:0000256" key="2">
    <source>
        <dbReference type="ARBA" id="ARBA00005028"/>
    </source>
</evidence>
<evidence type="ECO:0000313" key="12">
    <source>
        <dbReference type="EnsemblPlants" id="Kaladp0037s0321.1.v1.1"/>
    </source>
</evidence>
<reference evidence="12" key="1">
    <citation type="submission" date="2021-01" db="UniProtKB">
        <authorList>
            <consortium name="EnsemblPlants"/>
        </authorList>
    </citation>
    <scope>IDENTIFICATION</scope>
</reference>
<dbReference type="GO" id="GO:0001678">
    <property type="term" value="P:intracellular glucose homeostasis"/>
    <property type="evidence" value="ECO:0007669"/>
    <property type="project" value="InterPro"/>
</dbReference>
<protein>
    <recommendedName>
        <fullName evidence="9">Phosphotransferase</fullName>
        <ecNumber evidence="9">2.7.1.-</ecNumber>
    </recommendedName>
</protein>
<dbReference type="GO" id="GO:0004396">
    <property type="term" value="F:hexokinase activity"/>
    <property type="evidence" value="ECO:0007669"/>
    <property type="project" value="UniProtKB-UniRule"/>
</dbReference>
<dbReference type="UniPathway" id="UPA00242"/>
<dbReference type="SUPFAM" id="SSF53067">
    <property type="entry name" value="Actin-like ATPase domain"/>
    <property type="match status" value="2"/>
</dbReference>
<evidence type="ECO:0000259" key="11">
    <source>
        <dbReference type="Pfam" id="PF03727"/>
    </source>
</evidence>
<dbReference type="InterPro" id="IPR022672">
    <property type="entry name" value="Hexokinase_N"/>
</dbReference>
<sequence>MAVAVCAIATRMCARAKIRKKWRRLDCLLEDLRKECDTPVPKLKMIAEAIAVEMRAGLAEGGSSMKMLPTYVDVLPQGMETGNFYGIDFGGTYYRIVRIELGSQNSGGIVVQEEKQLISDYVKQGTCEEVFDFIALELKKFVEAEGEGSSGSIVKRRELGFSFSFPVKQRTISSGNLVKWTKGFAVEDGVDKDVAECLQQAMDKIGLHMRVAAVVNDTVGTFCLGHYQDQDTVAAVVIGTGTNACYLEKVNSIVRLPALLTTSKVMVVNMEWGNFHYVGLPRTLYDGSLDADSSNPNDQRFEKMISGMYLGDIVRRVVLRMLQEFDEALISNRLSTPFTLTSRSVADMNQDESPNLDQVAAVFRDVFEISEVPLKFRRIVADVCDTVCRRSANLVAAGIVGILKKRWWNVGASETERGRRLVVALDGGVYQGYSKFREYLQEAVGKIVERDMTPYVVLSSANHGPEVGAALMAASRSPICSVDTEIA</sequence>
<dbReference type="InterPro" id="IPR001312">
    <property type="entry name" value="Hexokinase"/>
</dbReference>
<dbReference type="AlphaFoldDB" id="A0A7N0THL5"/>
<dbReference type="PANTHER" id="PTHR19443:SF6">
    <property type="entry name" value="HEXOKINASE-4"/>
    <property type="match status" value="1"/>
</dbReference>
<keyword evidence="13" id="KW-1185">Reference proteome</keyword>
<evidence type="ECO:0000256" key="1">
    <source>
        <dbReference type="ARBA" id="ARBA00004888"/>
    </source>
</evidence>
<dbReference type="EC" id="2.7.1.-" evidence="9"/>
<keyword evidence="8 9" id="KW-0324">Glycolysis</keyword>
<dbReference type="GO" id="GO:0019318">
    <property type="term" value="P:hexose metabolic process"/>
    <property type="evidence" value="ECO:0007669"/>
    <property type="project" value="UniProtKB-UniPathway"/>
</dbReference>
<keyword evidence="5 9" id="KW-0547">Nucleotide-binding</keyword>
<evidence type="ECO:0000256" key="3">
    <source>
        <dbReference type="ARBA" id="ARBA00009225"/>
    </source>
</evidence>
<feature type="domain" description="Hexokinase N-terminal" evidence="10">
    <location>
        <begin position="29"/>
        <end position="227"/>
    </location>
</feature>
<dbReference type="PROSITE" id="PS51748">
    <property type="entry name" value="HEXOKINASE_2"/>
    <property type="match status" value="1"/>
</dbReference>
<dbReference type="GO" id="GO:0006096">
    <property type="term" value="P:glycolytic process"/>
    <property type="evidence" value="ECO:0007669"/>
    <property type="project" value="UniProtKB-UniPathway"/>
</dbReference>
<dbReference type="Gramene" id="Kaladp0037s0321.1.v1.1">
    <property type="protein sequence ID" value="Kaladp0037s0321.1.v1.1"/>
    <property type="gene ID" value="Kaladp0037s0321.v1.1"/>
</dbReference>
<dbReference type="UniPathway" id="UPA00109">
    <property type="reaction ID" value="UER00180"/>
</dbReference>
<dbReference type="Gene3D" id="3.40.367.20">
    <property type="match status" value="1"/>
</dbReference>
<evidence type="ECO:0000313" key="13">
    <source>
        <dbReference type="Proteomes" id="UP000594263"/>
    </source>
</evidence>
<evidence type="ECO:0000256" key="9">
    <source>
        <dbReference type="RuleBase" id="RU362007"/>
    </source>
</evidence>
<comment type="similarity">
    <text evidence="3 9">Belongs to the hexokinase family.</text>
</comment>
<dbReference type="Pfam" id="PF00349">
    <property type="entry name" value="Hexokinase_1"/>
    <property type="match status" value="1"/>
</dbReference>
<dbReference type="PRINTS" id="PR00475">
    <property type="entry name" value="HEXOKINASE"/>
</dbReference>
<comment type="pathway">
    <text evidence="1">Carbohydrate degradation; glycolysis; D-glyceraldehyde 3-phosphate and glycerone phosphate from D-glucose: step 1/4.</text>
</comment>
<evidence type="ECO:0000256" key="8">
    <source>
        <dbReference type="ARBA" id="ARBA00023152"/>
    </source>
</evidence>
<dbReference type="Pfam" id="PF03727">
    <property type="entry name" value="Hexokinase_2"/>
    <property type="match status" value="1"/>
</dbReference>
<dbReference type="InterPro" id="IPR022673">
    <property type="entry name" value="Hexokinase_C"/>
</dbReference>
<keyword evidence="7 9" id="KW-0067">ATP-binding</keyword>
<dbReference type="InterPro" id="IPR043129">
    <property type="entry name" value="ATPase_NBD"/>
</dbReference>
<comment type="pathway">
    <text evidence="2">Carbohydrate metabolism; hexose metabolism.</text>
</comment>
<evidence type="ECO:0000256" key="4">
    <source>
        <dbReference type="ARBA" id="ARBA00022679"/>
    </source>
</evidence>
<dbReference type="Gene3D" id="3.30.420.40">
    <property type="match status" value="1"/>
</dbReference>
<dbReference type="GO" id="GO:0005829">
    <property type="term" value="C:cytosol"/>
    <property type="evidence" value="ECO:0007669"/>
    <property type="project" value="TreeGrafter"/>
</dbReference>
<dbReference type="FunFam" id="3.30.420.40:FF:000034">
    <property type="entry name" value="Phosphotransferase"/>
    <property type="match status" value="1"/>
</dbReference>
<evidence type="ECO:0000256" key="7">
    <source>
        <dbReference type="ARBA" id="ARBA00022840"/>
    </source>
</evidence>
<name>A0A7N0THL5_KALFE</name>
<dbReference type="Proteomes" id="UP000594263">
    <property type="component" value="Unplaced"/>
</dbReference>
<keyword evidence="6 9" id="KW-0418">Kinase</keyword>
<organism evidence="12 13">
    <name type="scientific">Kalanchoe fedtschenkoi</name>
    <name type="common">Lavender scallops</name>
    <name type="synonym">South American air plant</name>
    <dbReference type="NCBI Taxonomy" id="63787"/>
    <lineage>
        <taxon>Eukaryota</taxon>
        <taxon>Viridiplantae</taxon>
        <taxon>Streptophyta</taxon>
        <taxon>Embryophyta</taxon>
        <taxon>Tracheophyta</taxon>
        <taxon>Spermatophyta</taxon>
        <taxon>Magnoliopsida</taxon>
        <taxon>eudicotyledons</taxon>
        <taxon>Gunneridae</taxon>
        <taxon>Pentapetalae</taxon>
        <taxon>Saxifragales</taxon>
        <taxon>Crassulaceae</taxon>
        <taxon>Kalanchoe</taxon>
    </lineage>
</organism>
<accession>A0A7N0THL5</accession>
<evidence type="ECO:0000259" key="10">
    <source>
        <dbReference type="Pfam" id="PF00349"/>
    </source>
</evidence>
<keyword evidence="4 9" id="KW-0808">Transferase</keyword>